<dbReference type="EC" id="2.7.1.45" evidence="5"/>
<dbReference type="Gene3D" id="3.40.1190.20">
    <property type="match status" value="1"/>
</dbReference>
<evidence type="ECO:0000313" key="6">
    <source>
        <dbReference type="Proteomes" id="UP001235269"/>
    </source>
</evidence>
<evidence type="ECO:0000313" key="5">
    <source>
        <dbReference type="EMBL" id="MDQ0456154.1"/>
    </source>
</evidence>
<keyword evidence="2 5" id="KW-0808">Transferase</keyword>
<dbReference type="RefSeq" id="WP_307158354.1">
    <property type="nucleotide sequence ID" value="NZ_JAUSWH010000007.1"/>
</dbReference>
<organism evidence="5 6">
    <name type="scientific">Rhizobium paknamense</name>
    <dbReference type="NCBI Taxonomy" id="1206817"/>
    <lineage>
        <taxon>Bacteria</taxon>
        <taxon>Pseudomonadati</taxon>
        <taxon>Pseudomonadota</taxon>
        <taxon>Alphaproteobacteria</taxon>
        <taxon>Hyphomicrobiales</taxon>
        <taxon>Rhizobiaceae</taxon>
        <taxon>Rhizobium/Agrobacterium group</taxon>
        <taxon>Rhizobium</taxon>
    </lineage>
</organism>
<dbReference type="PANTHER" id="PTHR43085:SF15">
    <property type="entry name" value="2-DEHYDRO-3-DEOXYGLUCONOKINASE"/>
    <property type="match status" value="1"/>
</dbReference>
<dbReference type="GO" id="GO:0008673">
    <property type="term" value="F:2-dehydro-3-deoxygluconokinase activity"/>
    <property type="evidence" value="ECO:0007669"/>
    <property type="project" value="UniProtKB-EC"/>
</dbReference>
<dbReference type="PROSITE" id="PS00584">
    <property type="entry name" value="PFKB_KINASES_2"/>
    <property type="match status" value="1"/>
</dbReference>
<sequence>MTARRTLCLGECMVEMAPREDGAYARNFAGDSFNTAWYLRRLLPPADQVDYGSAVGTDAISEAMLAFMVEAGIGTAGIRRIADRTVGLYMIELKDGERSFSYWRGQSAAKLLAEDEAFLSDQLQHRDLVLFSGITLAILSPEHRAVLLSAIGTARRAGALIAFDPNMRLRLWPDRQTMAEAVSEAARHADIILPSFDEDGPTFGDATPEATIARYSKAGARTVVVKNGPGRIHAWDGQEGSVTFDPVPVSTVVDTTAAGDSFNAGFLAARLSGTAMAEALAAGARLSAQVIGKRGALVEIG</sequence>
<protein>
    <submittedName>
        <fullName evidence="5">2-dehydro-3-deoxygluconokinase</fullName>
        <ecNumber evidence="5">2.7.1.45</ecNumber>
    </submittedName>
</protein>
<dbReference type="EMBL" id="JAUSWH010000007">
    <property type="protein sequence ID" value="MDQ0456154.1"/>
    <property type="molecule type" value="Genomic_DNA"/>
</dbReference>
<dbReference type="InterPro" id="IPR002173">
    <property type="entry name" value="Carboh/pur_kinase_PfkB_CS"/>
</dbReference>
<feature type="domain" description="Carbohydrate kinase PfkB" evidence="4">
    <location>
        <begin position="7"/>
        <end position="296"/>
    </location>
</feature>
<dbReference type="Pfam" id="PF00294">
    <property type="entry name" value="PfkB"/>
    <property type="match status" value="1"/>
</dbReference>
<evidence type="ECO:0000256" key="2">
    <source>
        <dbReference type="ARBA" id="ARBA00022679"/>
    </source>
</evidence>
<accession>A0ABU0ID43</accession>
<reference evidence="5 6" key="1">
    <citation type="submission" date="2023-07" db="EMBL/GenBank/DDBJ databases">
        <title>Genomic Encyclopedia of Type Strains, Phase IV (KMG-IV): sequencing the most valuable type-strain genomes for metagenomic binning, comparative biology and taxonomic classification.</title>
        <authorList>
            <person name="Goeker M."/>
        </authorList>
    </citation>
    <scope>NUCLEOTIDE SEQUENCE [LARGE SCALE GENOMIC DNA]</scope>
    <source>
        <strain evidence="5 6">DSM 100301</strain>
    </source>
</reference>
<dbReference type="Proteomes" id="UP001235269">
    <property type="component" value="Unassembled WGS sequence"/>
</dbReference>
<gene>
    <name evidence="5" type="ORF">QO005_002495</name>
</gene>
<keyword evidence="3" id="KW-0418">Kinase</keyword>
<comment type="similarity">
    <text evidence="1">Belongs to the carbohydrate kinase PfkB family.</text>
</comment>
<dbReference type="InterPro" id="IPR029056">
    <property type="entry name" value="Ribokinase-like"/>
</dbReference>
<keyword evidence="6" id="KW-1185">Reference proteome</keyword>
<evidence type="ECO:0000256" key="3">
    <source>
        <dbReference type="ARBA" id="ARBA00022777"/>
    </source>
</evidence>
<dbReference type="InterPro" id="IPR011611">
    <property type="entry name" value="PfkB_dom"/>
</dbReference>
<dbReference type="InterPro" id="IPR050306">
    <property type="entry name" value="PfkB_Carbo_kinase"/>
</dbReference>
<dbReference type="CDD" id="cd01166">
    <property type="entry name" value="KdgK"/>
    <property type="match status" value="1"/>
</dbReference>
<dbReference type="PANTHER" id="PTHR43085">
    <property type="entry name" value="HEXOKINASE FAMILY MEMBER"/>
    <property type="match status" value="1"/>
</dbReference>
<proteinExistence type="inferred from homology"/>
<dbReference type="SUPFAM" id="SSF53613">
    <property type="entry name" value="Ribokinase-like"/>
    <property type="match status" value="1"/>
</dbReference>
<comment type="caution">
    <text evidence="5">The sequence shown here is derived from an EMBL/GenBank/DDBJ whole genome shotgun (WGS) entry which is preliminary data.</text>
</comment>
<name>A0ABU0ID43_9HYPH</name>
<evidence type="ECO:0000256" key="1">
    <source>
        <dbReference type="ARBA" id="ARBA00010688"/>
    </source>
</evidence>
<evidence type="ECO:0000259" key="4">
    <source>
        <dbReference type="Pfam" id="PF00294"/>
    </source>
</evidence>